<organism evidence="3 4">
    <name type="scientific">Nitratireductor aestuarii</name>
    <dbReference type="NCBI Taxonomy" id="1735103"/>
    <lineage>
        <taxon>Bacteria</taxon>
        <taxon>Pseudomonadati</taxon>
        <taxon>Pseudomonadota</taxon>
        <taxon>Alphaproteobacteria</taxon>
        <taxon>Hyphomicrobiales</taxon>
        <taxon>Phyllobacteriaceae</taxon>
        <taxon>Nitratireductor</taxon>
    </lineage>
</organism>
<keyword evidence="4" id="KW-1185">Reference proteome</keyword>
<dbReference type="InterPro" id="IPR053721">
    <property type="entry name" value="Fimbrial_Adhesin_Reg"/>
</dbReference>
<gene>
    <name evidence="3" type="ORF">GCM10011385_00130</name>
</gene>
<evidence type="ECO:0000256" key="2">
    <source>
        <dbReference type="ARBA" id="ARBA00023163"/>
    </source>
</evidence>
<proteinExistence type="predicted"/>
<protein>
    <submittedName>
        <fullName evidence="3">Uncharacterized protein</fullName>
    </submittedName>
</protein>
<dbReference type="RefSeq" id="WP_188718897.1">
    <property type="nucleotide sequence ID" value="NZ_BMIF01000001.1"/>
</dbReference>
<dbReference type="Proteomes" id="UP000636264">
    <property type="component" value="Unassembled WGS sequence"/>
</dbReference>
<dbReference type="AlphaFoldDB" id="A0A916RBN5"/>
<dbReference type="SUPFAM" id="SSF88659">
    <property type="entry name" value="Sigma3 and sigma4 domains of RNA polymerase sigma factors"/>
    <property type="match status" value="1"/>
</dbReference>
<dbReference type="EMBL" id="BMIF01000001">
    <property type="protein sequence ID" value="GGA50869.1"/>
    <property type="molecule type" value="Genomic_DNA"/>
</dbReference>
<reference evidence="3" key="1">
    <citation type="journal article" date="2014" name="Int. J. Syst. Evol. Microbiol.">
        <title>Complete genome sequence of Corynebacterium casei LMG S-19264T (=DSM 44701T), isolated from a smear-ripened cheese.</title>
        <authorList>
            <consortium name="US DOE Joint Genome Institute (JGI-PGF)"/>
            <person name="Walter F."/>
            <person name="Albersmeier A."/>
            <person name="Kalinowski J."/>
            <person name="Ruckert C."/>
        </authorList>
    </citation>
    <scope>NUCLEOTIDE SEQUENCE</scope>
    <source>
        <strain evidence="3">CGMCC 1.15320</strain>
    </source>
</reference>
<name>A0A916RBN5_9HYPH</name>
<reference evidence="3" key="2">
    <citation type="submission" date="2020-09" db="EMBL/GenBank/DDBJ databases">
        <authorList>
            <person name="Sun Q."/>
            <person name="Zhou Y."/>
        </authorList>
    </citation>
    <scope>NUCLEOTIDE SEQUENCE</scope>
    <source>
        <strain evidence="3">CGMCC 1.15320</strain>
    </source>
</reference>
<evidence type="ECO:0000256" key="1">
    <source>
        <dbReference type="ARBA" id="ARBA00023015"/>
    </source>
</evidence>
<keyword evidence="2" id="KW-0804">Transcription</keyword>
<keyword evidence="1" id="KW-0805">Transcription regulation</keyword>
<comment type="caution">
    <text evidence="3">The sequence shown here is derived from an EMBL/GenBank/DDBJ whole genome shotgun (WGS) entry which is preliminary data.</text>
</comment>
<sequence length="116" mass="12676">MNAHVKLSREERVAIARAIFVGASFQEVSAEFGISTAAVMSAVESVRRVIARSAKAIPAVPANRNTIRMPSNRMPSKQKPQLTVWPLRSAVGQELGIVAARKDREPSMPFVSILHK</sequence>
<dbReference type="InterPro" id="IPR013324">
    <property type="entry name" value="RNA_pol_sigma_r3/r4-like"/>
</dbReference>
<evidence type="ECO:0000313" key="3">
    <source>
        <dbReference type="EMBL" id="GGA50869.1"/>
    </source>
</evidence>
<dbReference type="Gene3D" id="1.10.10.2690">
    <property type="match status" value="1"/>
</dbReference>
<accession>A0A916RBN5</accession>
<evidence type="ECO:0000313" key="4">
    <source>
        <dbReference type="Proteomes" id="UP000636264"/>
    </source>
</evidence>